<dbReference type="EMBL" id="CP133613">
    <property type="protein sequence ID" value="WMV14157.1"/>
    <property type="molecule type" value="Genomic_DNA"/>
</dbReference>
<proteinExistence type="predicted"/>
<keyword evidence="3" id="KW-1185">Reference proteome</keyword>
<dbReference type="Pfam" id="PF17921">
    <property type="entry name" value="Integrase_H2C2"/>
    <property type="match status" value="1"/>
</dbReference>
<name>A0AAF0Q001_SOLVR</name>
<organism evidence="2 3">
    <name type="scientific">Solanum verrucosum</name>
    <dbReference type="NCBI Taxonomy" id="315347"/>
    <lineage>
        <taxon>Eukaryota</taxon>
        <taxon>Viridiplantae</taxon>
        <taxon>Streptophyta</taxon>
        <taxon>Embryophyta</taxon>
        <taxon>Tracheophyta</taxon>
        <taxon>Spermatophyta</taxon>
        <taxon>Magnoliopsida</taxon>
        <taxon>eudicotyledons</taxon>
        <taxon>Gunneridae</taxon>
        <taxon>Pentapetalae</taxon>
        <taxon>asterids</taxon>
        <taxon>lamiids</taxon>
        <taxon>Solanales</taxon>
        <taxon>Solanaceae</taxon>
        <taxon>Solanoideae</taxon>
        <taxon>Solaneae</taxon>
        <taxon>Solanum</taxon>
    </lineage>
</organism>
<dbReference type="Gene3D" id="1.10.340.70">
    <property type="match status" value="1"/>
</dbReference>
<protein>
    <recommendedName>
        <fullName evidence="1">Integrase zinc-binding domain-containing protein</fullName>
    </recommendedName>
</protein>
<evidence type="ECO:0000313" key="3">
    <source>
        <dbReference type="Proteomes" id="UP001234989"/>
    </source>
</evidence>
<reference evidence="2" key="1">
    <citation type="submission" date="2023-08" db="EMBL/GenBank/DDBJ databases">
        <title>A de novo genome assembly of Solanum verrucosum Schlechtendal, a Mexican diploid species geographically isolated from the other diploid A-genome species in potato relatives.</title>
        <authorList>
            <person name="Hosaka K."/>
        </authorList>
    </citation>
    <scope>NUCLEOTIDE SEQUENCE</scope>
    <source>
        <tissue evidence="2">Young leaves</tissue>
    </source>
</reference>
<accession>A0AAF0Q001</accession>
<dbReference type="AlphaFoldDB" id="A0AAF0Q001"/>
<gene>
    <name evidence="2" type="ORF">MTR67_007542</name>
</gene>
<feature type="domain" description="Integrase zinc-binding" evidence="1">
    <location>
        <begin position="43"/>
        <end position="90"/>
    </location>
</feature>
<sequence>MQLGIFEKGRVLTSIESRPTIIEEIKAKQFEDESLNELRKKTYMKILIESHGSRYTIHPGVTGMYRDLKRLYWWPSMKKDIAEFIAKCQNFRVDYNAQQLAKVYMKEIVRVAWGAPFYHLGP</sequence>
<evidence type="ECO:0000259" key="1">
    <source>
        <dbReference type="Pfam" id="PF17921"/>
    </source>
</evidence>
<evidence type="ECO:0000313" key="2">
    <source>
        <dbReference type="EMBL" id="WMV14157.1"/>
    </source>
</evidence>
<dbReference type="InterPro" id="IPR041588">
    <property type="entry name" value="Integrase_H2C2"/>
</dbReference>
<dbReference type="Proteomes" id="UP001234989">
    <property type="component" value="Chromosome 2"/>
</dbReference>